<dbReference type="GO" id="GO:0003700">
    <property type="term" value="F:DNA-binding transcription factor activity"/>
    <property type="evidence" value="ECO:0007669"/>
    <property type="project" value="InterPro"/>
</dbReference>
<dbReference type="SUPFAM" id="SSF46689">
    <property type="entry name" value="Homeodomain-like"/>
    <property type="match status" value="2"/>
</dbReference>
<dbReference type="SMART" id="SM00871">
    <property type="entry name" value="AraC_E_bind"/>
    <property type="match status" value="1"/>
</dbReference>
<keyword evidence="2" id="KW-0238">DNA-binding</keyword>
<dbReference type="Pfam" id="PF14526">
    <property type="entry name" value="Cass2"/>
    <property type="match status" value="1"/>
</dbReference>
<gene>
    <name evidence="5" type="ORF">CW686_01795</name>
</gene>
<dbReference type="PANTHER" id="PTHR47504">
    <property type="entry name" value="RIGHT ORIGIN-BINDING PROTEIN"/>
    <property type="match status" value="1"/>
</dbReference>
<dbReference type="InterPro" id="IPR011256">
    <property type="entry name" value="Reg_factor_effector_dom_sf"/>
</dbReference>
<evidence type="ECO:0000256" key="3">
    <source>
        <dbReference type="ARBA" id="ARBA00023163"/>
    </source>
</evidence>
<accession>A0A855GMH1</accession>
<reference evidence="5 6" key="1">
    <citation type="submission" date="2017-12" db="EMBL/GenBank/DDBJ databases">
        <title>Genomics of Macrococcus caseolyticus.</title>
        <authorList>
            <person name="MacFadyen A.C."/>
            <person name="Paterson G.K."/>
        </authorList>
    </citation>
    <scope>NUCLEOTIDE SEQUENCE [LARGE SCALE GENOMIC DNA]</scope>
    <source>
        <strain evidence="5 6">5788_EF188</strain>
    </source>
</reference>
<dbReference type="InterPro" id="IPR050959">
    <property type="entry name" value="MarA-like"/>
</dbReference>
<feature type="domain" description="HTH araC/xylS-type" evidence="4">
    <location>
        <begin position="31"/>
        <end position="129"/>
    </location>
</feature>
<keyword evidence="1" id="KW-0805">Transcription regulation</keyword>
<evidence type="ECO:0000256" key="1">
    <source>
        <dbReference type="ARBA" id="ARBA00023015"/>
    </source>
</evidence>
<dbReference type="PROSITE" id="PS01124">
    <property type="entry name" value="HTH_ARAC_FAMILY_2"/>
    <property type="match status" value="1"/>
</dbReference>
<dbReference type="PANTHER" id="PTHR47504:SF5">
    <property type="entry name" value="RIGHT ORIGIN-BINDING PROTEIN"/>
    <property type="match status" value="1"/>
</dbReference>
<dbReference type="InterPro" id="IPR018060">
    <property type="entry name" value="HTH_AraC"/>
</dbReference>
<keyword evidence="3" id="KW-0804">Transcription</keyword>
<dbReference type="GO" id="GO:0043565">
    <property type="term" value="F:sequence-specific DNA binding"/>
    <property type="evidence" value="ECO:0007669"/>
    <property type="project" value="InterPro"/>
</dbReference>
<proteinExistence type="predicted"/>
<sequence length="305" mass="35809">MIKTSRKCYTSMLLTTRFRKCEMMKSIETVQKTIVYLEDHLLQPFTLDDLSNYLEESAFHITQSFTMITGMTVEEYLHSRKMTEAANYLLNGNYRLVDVAKKYGYTSAHEFSTAFSEFHGTSPIQARANPEKLQMVHRLYLQLSTTTKPPAHYSIKRADHTELVGKSVRIDNQHLSNQFLIPDLIYNENQDGFIDELLHLSTNGKLYVTLHPDITGVHIFIGVQSERSYHYETSAINRAQYAVFRSRGHLDYIFSEIWYSIEKQVDLQLNYLRNEQFVYVLPSDYAFDNNFNKVELWIPIERQFY</sequence>
<evidence type="ECO:0000256" key="2">
    <source>
        <dbReference type="ARBA" id="ARBA00023125"/>
    </source>
</evidence>
<organism evidence="5 6">
    <name type="scientific">Macrococcoides caseolyticum</name>
    <dbReference type="NCBI Taxonomy" id="69966"/>
    <lineage>
        <taxon>Bacteria</taxon>
        <taxon>Bacillati</taxon>
        <taxon>Bacillota</taxon>
        <taxon>Bacilli</taxon>
        <taxon>Bacillales</taxon>
        <taxon>Staphylococcaceae</taxon>
        <taxon>Macrococcoides</taxon>
    </lineage>
</organism>
<comment type="caution">
    <text evidence="5">The sequence shown here is derived from an EMBL/GenBank/DDBJ whole genome shotgun (WGS) entry which is preliminary data.</text>
</comment>
<dbReference type="SUPFAM" id="SSF55136">
    <property type="entry name" value="Probable bacterial effector-binding domain"/>
    <property type="match status" value="1"/>
</dbReference>
<evidence type="ECO:0000313" key="6">
    <source>
        <dbReference type="Proteomes" id="UP000233482"/>
    </source>
</evidence>
<dbReference type="Pfam" id="PF12833">
    <property type="entry name" value="HTH_18"/>
    <property type="match status" value="1"/>
</dbReference>
<dbReference type="EMBL" id="PIXC01000002">
    <property type="protein sequence ID" value="PKE27204.1"/>
    <property type="molecule type" value="Genomic_DNA"/>
</dbReference>
<dbReference type="InterPro" id="IPR029441">
    <property type="entry name" value="Cass2"/>
</dbReference>
<dbReference type="InterPro" id="IPR010499">
    <property type="entry name" value="AraC_E-bd"/>
</dbReference>
<name>A0A855GMH1_9STAP</name>
<evidence type="ECO:0000313" key="5">
    <source>
        <dbReference type="EMBL" id="PKE27204.1"/>
    </source>
</evidence>
<dbReference type="AlphaFoldDB" id="A0A855GMH1"/>
<dbReference type="Proteomes" id="UP000233482">
    <property type="component" value="Unassembled WGS sequence"/>
</dbReference>
<evidence type="ECO:0000259" key="4">
    <source>
        <dbReference type="PROSITE" id="PS01124"/>
    </source>
</evidence>
<dbReference type="Gene3D" id="3.20.80.10">
    <property type="entry name" value="Regulatory factor, effector binding domain"/>
    <property type="match status" value="1"/>
</dbReference>
<dbReference type="Gene3D" id="1.10.10.60">
    <property type="entry name" value="Homeodomain-like"/>
    <property type="match status" value="2"/>
</dbReference>
<protein>
    <submittedName>
        <fullName evidence="5">AraC family transcriptional regulator</fullName>
    </submittedName>
</protein>
<dbReference type="SMART" id="SM00342">
    <property type="entry name" value="HTH_ARAC"/>
    <property type="match status" value="1"/>
</dbReference>
<dbReference type="InterPro" id="IPR009057">
    <property type="entry name" value="Homeodomain-like_sf"/>
</dbReference>